<protein>
    <submittedName>
        <fullName evidence="1">Uncharacterized protein</fullName>
    </submittedName>
</protein>
<dbReference type="EMBL" id="LT554895">
    <property type="protein sequence ID" value="SAM08366.1"/>
    <property type="molecule type" value="Genomic_DNA"/>
</dbReference>
<organism evidence="1">
    <name type="scientific">Absidia glauca</name>
    <name type="common">Pin mould</name>
    <dbReference type="NCBI Taxonomy" id="4829"/>
    <lineage>
        <taxon>Eukaryota</taxon>
        <taxon>Fungi</taxon>
        <taxon>Fungi incertae sedis</taxon>
        <taxon>Mucoromycota</taxon>
        <taxon>Mucoromycotina</taxon>
        <taxon>Mucoromycetes</taxon>
        <taxon>Mucorales</taxon>
        <taxon>Cunninghamellaceae</taxon>
        <taxon>Absidia</taxon>
    </lineage>
</organism>
<accession>A0A163K5F1</accession>
<proteinExistence type="predicted"/>
<gene>
    <name evidence="1" type="primary">ABSGL_14029.1 scaffold 14385</name>
</gene>
<keyword evidence="2" id="KW-1185">Reference proteome</keyword>
<name>A0A163K5F1_ABSGL</name>
<dbReference type="Proteomes" id="UP000078561">
    <property type="component" value="Unassembled WGS sequence"/>
</dbReference>
<reference evidence="1" key="1">
    <citation type="submission" date="2016-04" db="EMBL/GenBank/DDBJ databases">
        <authorList>
            <person name="Evans L.H."/>
            <person name="Alamgir A."/>
            <person name="Owens N."/>
            <person name="Weber N.D."/>
            <person name="Virtaneva K."/>
            <person name="Barbian K."/>
            <person name="Babar A."/>
            <person name="Rosenke K."/>
        </authorList>
    </citation>
    <scope>NUCLEOTIDE SEQUENCE [LARGE SCALE GENOMIC DNA]</scope>
    <source>
        <strain evidence="1">CBS 101.48</strain>
    </source>
</reference>
<dbReference type="AlphaFoldDB" id="A0A163K5F1"/>
<dbReference type="InParanoid" id="A0A163K5F1"/>
<evidence type="ECO:0000313" key="1">
    <source>
        <dbReference type="EMBL" id="SAM08366.1"/>
    </source>
</evidence>
<evidence type="ECO:0000313" key="2">
    <source>
        <dbReference type="Proteomes" id="UP000078561"/>
    </source>
</evidence>
<sequence length="78" mass="8711">MQKANVGLGKRKDGQDGEKERLALYSSSFNVVVAIVVCHRRRHCQWNNKSGEGAKKKRIKGLSGESDTYSLFNSDNPD</sequence>